<organism evidence="7 8">
    <name type="scientific">SAR86 cluster bacterium SAR86E</name>
    <dbReference type="NCBI Taxonomy" id="1208365"/>
    <lineage>
        <taxon>Bacteria</taxon>
        <taxon>Pseudomonadati</taxon>
        <taxon>Pseudomonadota</taxon>
        <taxon>Gammaproteobacteria</taxon>
        <taxon>SAR86 cluster</taxon>
    </lineage>
</organism>
<dbReference type="GO" id="GO:0005737">
    <property type="term" value="C:cytoplasm"/>
    <property type="evidence" value="ECO:0007669"/>
    <property type="project" value="TreeGrafter"/>
</dbReference>
<dbReference type="InterPro" id="IPR002569">
    <property type="entry name" value="Met_Sox_Rdtase_MsrA_dom"/>
</dbReference>
<dbReference type="HAMAP" id="MF_01401">
    <property type="entry name" value="MsrA"/>
    <property type="match status" value="1"/>
</dbReference>
<dbReference type="EMBL" id="AMWX01000006">
    <property type="protein sequence ID" value="EKO36561.1"/>
    <property type="molecule type" value="Genomic_DNA"/>
</dbReference>
<dbReference type="Pfam" id="PF01625">
    <property type="entry name" value="PMSR"/>
    <property type="match status" value="1"/>
</dbReference>
<dbReference type="InterPro" id="IPR036509">
    <property type="entry name" value="Met_Sox_Rdtase_MsrA_sf"/>
</dbReference>
<gene>
    <name evidence="7" type="primary">msrA_2</name>
    <name evidence="5" type="synonym">msrA</name>
    <name evidence="7" type="ORF">B273_1135</name>
</gene>
<evidence type="ECO:0000313" key="8">
    <source>
        <dbReference type="Proteomes" id="UP000010310"/>
    </source>
</evidence>
<dbReference type="STRING" id="1208365.B273_1135"/>
<dbReference type="Gene3D" id="3.30.1060.10">
    <property type="entry name" value="Peptide methionine sulphoxide reductase MsrA"/>
    <property type="match status" value="1"/>
</dbReference>
<comment type="catalytic activity">
    <reaction evidence="4 5">
        <text>[thioredoxin]-disulfide + L-methionine + H2O = L-methionine (S)-S-oxide + [thioredoxin]-dithiol</text>
        <dbReference type="Rhea" id="RHEA:19993"/>
        <dbReference type="Rhea" id="RHEA-COMP:10698"/>
        <dbReference type="Rhea" id="RHEA-COMP:10700"/>
        <dbReference type="ChEBI" id="CHEBI:15377"/>
        <dbReference type="ChEBI" id="CHEBI:29950"/>
        <dbReference type="ChEBI" id="CHEBI:50058"/>
        <dbReference type="ChEBI" id="CHEBI:57844"/>
        <dbReference type="ChEBI" id="CHEBI:58772"/>
        <dbReference type="EC" id="1.8.4.11"/>
    </reaction>
</comment>
<dbReference type="PANTHER" id="PTHR42799:SF2">
    <property type="entry name" value="MITOCHONDRIAL PEPTIDE METHIONINE SULFOXIDE REDUCTASE"/>
    <property type="match status" value="1"/>
</dbReference>
<dbReference type="GO" id="GO:0033744">
    <property type="term" value="F:L-methionine:thioredoxin-disulfide S-oxidoreductase activity"/>
    <property type="evidence" value="ECO:0007669"/>
    <property type="project" value="RHEA"/>
</dbReference>
<feature type="domain" description="Peptide methionine sulphoxide reductase MsrA" evidence="6">
    <location>
        <begin position="21"/>
        <end position="173"/>
    </location>
</feature>
<sequence length="185" mass="20748">MKHTILNAEIIHNREPSNNSIIFGAGCFWGVERKFWSLPGIVMTSVGYSGGDYDKPTYELVCAGITGHAEVVKIDYDSQQISLLDLLKVFWECHDPTQGMRQGNDIGTQYRSVIFCDNESDKAIAQNSLEQYQNALHDSGYGNITTEIKVERGYFLAEEYHQQYLDKNPNGYCGIGGTNCTFPIS</sequence>
<dbReference type="NCBIfam" id="TIGR00401">
    <property type="entry name" value="msrA"/>
    <property type="match status" value="1"/>
</dbReference>
<dbReference type="SUPFAM" id="SSF55068">
    <property type="entry name" value="Peptide methionine sulfoxide reductase"/>
    <property type="match status" value="1"/>
</dbReference>
<evidence type="ECO:0000256" key="3">
    <source>
        <dbReference type="ARBA" id="ARBA00047806"/>
    </source>
</evidence>
<dbReference type="GO" id="GO:0008113">
    <property type="term" value="F:peptide-methionine (S)-S-oxide reductase activity"/>
    <property type="evidence" value="ECO:0007669"/>
    <property type="project" value="UniProtKB-UniRule"/>
</dbReference>
<protein>
    <recommendedName>
        <fullName evidence="5">Peptide methionine sulfoxide reductase MsrA</fullName>
        <shortName evidence="5">Protein-methionine-S-oxide reductase</shortName>
        <ecNumber evidence="5">1.8.4.11</ecNumber>
    </recommendedName>
    <alternativeName>
        <fullName evidence="5">Peptide-methionine (S)-S-oxide reductase</fullName>
        <shortName evidence="5">Peptide Met(O) reductase</shortName>
    </alternativeName>
</protein>
<evidence type="ECO:0000259" key="6">
    <source>
        <dbReference type="Pfam" id="PF01625"/>
    </source>
</evidence>
<evidence type="ECO:0000256" key="1">
    <source>
        <dbReference type="ARBA" id="ARBA00005591"/>
    </source>
</evidence>
<proteinExistence type="inferred from homology"/>
<dbReference type="Proteomes" id="UP000010310">
    <property type="component" value="Unassembled WGS sequence"/>
</dbReference>
<feature type="active site" evidence="5">
    <location>
        <position position="27"/>
    </location>
</feature>
<dbReference type="PANTHER" id="PTHR42799">
    <property type="entry name" value="MITOCHONDRIAL PEPTIDE METHIONINE SULFOXIDE REDUCTASE"/>
    <property type="match status" value="1"/>
</dbReference>
<dbReference type="InterPro" id="IPR050162">
    <property type="entry name" value="MsrA_MetSO_reductase"/>
</dbReference>
<comment type="function">
    <text evidence="5">Has an important function as a repair enzyme for proteins that have been inactivated by oxidation. Catalyzes the reversible oxidation-reduction of methionine sulfoxide in proteins to methionine.</text>
</comment>
<dbReference type="PATRIC" id="fig|1208365.4.peg.744"/>
<comment type="similarity">
    <text evidence="1 5">Belongs to the MsrA Met sulfoxide reductase family.</text>
</comment>
<dbReference type="AlphaFoldDB" id="K6GHR9"/>
<reference evidence="7 8" key="1">
    <citation type="submission" date="2012-09" db="EMBL/GenBank/DDBJ databases">
        <authorList>
            <person name="Dupont C.L."/>
            <person name="Rusch D.B."/>
            <person name="Lombardo M.-J."/>
            <person name="Novotny M."/>
            <person name="Yee-Greenbaum J."/>
            <person name="Laskin R."/>
        </authorList>
    </citation>
    <scope>NUCLEOTIDE SEQUENCE [LARGE SCALE GENOMIC DNA]</scope>
    <source>
        <strain evidence="7">SAR86E</strain>
    </source>
</reference>
<keyword evidence="2 5" id="KW-0560">Oxidoreductase</keyword>
<name>K6GHR9_9GAMM</name>
<evidence type="ECO:0000256" key="5">
    <source>
        <dbReference type="HAMAP-Rule" id="MF_01401"/>
    </source>
</evidence>
<evidence type="ECO:0000256" key="2">
    <source>
        <dbReference type="ARBA" id="ARBA00023002"/>
    </source>
</evidence>
<keyword evidence="8" id="KW-1185">Reference proteome</keyword>
<dbReference type="PROSITE" id="PS51257">
    <property type="entry name" value="PROKAR_LIPOPROTEIN"/>
    <property type="match status" value="1"/>
</dbReference>
<accession>K6GHR9</accession>
<comment type="caution">
    <text evidence="7">The sequence shown here is derived from an EMBL/GenBank/DDBJ whole genome shotgun (WGS) entry which is preliminary data.</text>
</comment>
<evidence type="ECO:0000313" key="7">
    <source>
        <dbReference type="EMBL" id="EKO36561.1"/>
    </source>
</evidence>
<evidence type="ECO:0000256" key="4">
    <source>
        <dbReference type="ARBA" id="ARBA00048782"/>
    </source>
</evidence>
<dbReference type="GO" id="GO:0034599">
    <property type="term" value="P:cellular response to oxidative stress"/>
    <property type="evidence" value="ECO:0007669"/>
    <property type="project" value="TreeGrafter"/>
</dbReference>
<comment type="catalytic activity">
    <reaction evidence="3 5">
        <text>L-methionyl-[protein] + [thioredoxin]-disulfide + H2O = L-methionyl-(S)-S-oxide-[protein] + [thioredoxin]-dithiol</text>
        <dbReference type="Rhea" id="RHEA:14217"/>
        <dbReference type="Rhea" id="RHEA-COMP:10698"/>
        <dbReference type="Rhea" id="RHEA-COMP:10700"/>
        <dbReference type="Rhea" id="RHEA-COMP:12313"/>
        <dbReference type="Rhea" id="RHEA-COMP:12315"/>
        <dbReference type="ChEBI" id="CHEBI:15377"/>
        <dbReference type="ChEBI" id="CHEBI:16044"/>
        <dbReference type="ChEBI" id="CHEBI:29950"/>
        <dbReference type="ChEBI" id="CHEBI:44120"/>
        <dbReference type="ChEBI" id="CHEBI:50058"/>
        <dbReference type="EC" id="1.8.4.11"/>
    </reaction>
</comment>
<dbReference type="EC" id="1.8.4.11" evidence="5"/>